<feature type="region of interest" description="Disordered" evidence="1">
    <location>
        <begin position="208"/>
        <end position="238"/>
    </location>
</feature>
<comment type="caution">
    <text evidence="2">The sequence shown here is derived from an EMBL/GenBank/DDBJ whole genome shotgun (WGS) entry which is preliminary data.</text>
</comment>
<evidence type="ECO:0000256" key="1">
    <source>
        <dbReference type="SAM" id="MobiDB-lite"/>
    </source>
</evidence>
<organism evidence="2 3">
    <name type="scientific">Nostocoides vanveenii</name>
    <dbReference type="NCBI Taxonomy" id="330835"/>
    <lineage>
        <taxon>Bacteria</taxon>
        <taxon>Bacillati</taxon>
        <taxon>Actinomycetota</taxon>
        <taxon>Actinomycetes</taxon>
        <taxon>Micrococcales</taxon>
        <taxon>Intrasporangiaceae</taxon>
        <taxon>Nostocoides</taxon>
    </lineage>
</organism>
<keyword evidence="3" id="KW-1185">Reference proteome</keyword>
<dbReference type="Proteomes" id="UP001501475">
    <property type="component" value="Unassembled WGS sequence"/>
</dbReference>
<accession>A0ABN2JY88</accession>
<reference evidence="2 3" key="1">
    <citation type="journal article" date="2019" name="Int. J. Syst. Evol. Microbiol.">
        <title>The Global Catalogue of Microorganisms (GCM) 10K type strain sequencing project: providing services to taxonomists for standard genome sequencing and annotation.</title>
        <authorList>
            <consortium name="The Broad Institute Genomics Platform"/>
            <consortium name="The Broad Institute Genome Sequencing Center for Infectious Disease"/>
            <person name="Wu L."/>
            <person name="Ma J."/>
        </authorList>
    </citation>
    <scope>NUCLEOTIDE SEQUENCE [LARGE SCALE GENOMIC DNA]</scope>
    <source>
        <strain evidence="2 3">JCM 15591</strain>
    </source>
</reference>
<gene>
    <name evidence="2" type="ORF">GCM10009810_00070</name>
</gene>
<sequence length="527" mass="56464">MPFLAISARFPLGTFLGHQATGQPATVPDTARLHAALLHAAGKGSTAVEVAGDLRPSDASLAALRWLEARPPDALGVPRSVSVSSASVSGTSSYRDDGVIEKVKGNVRVRKVLKRQSDAVAIDGALWWAWAEELTPESFAAIEALCADVSCLGESDSPVVLEAYDASVAPMEVTHRLSARQSSFPPAGGLVMRTPKAGRVEELEDAYVRSNPAKRPTLGADRPSESQVAASPQPPLSRLQHLDYRPTDPAKPAAPWVAALALHVDTPIPAHDVVRFCAALHRTLTSFLGADSSALLTGSYPQGSPQPPNRVALHYVEAGRVAAIDNPGGAFLVLLPQDADPVEAAVVERLTRSVRKVYRGALGVREVRDRTPLDATGFWPAPEPGLIRFWRPAIAAVPEINRPRKDVRWSLNDTALLSMGHLLRDRVAAPTGPPEEVRRARVQAIKDLGIWAGGSRRIPDSHVERYVHKYPESLVVQPYSTTIQSAGQIPDGAVWALGQSRHLGGGLMIPFDLAPDVAQHLLGWSPC</sequence>
<evidence type="ECO:0000313" key="2">
    <source>
        <dbReference type="EMBL" id="GAA1743218.1"/>
    </source>
</evidence>
<evidence type="ECO:0008006" key="4">
    <source>
        <dbReference type="Google" id="ProtNLM"/>
    </source>
</evidence>
<dbReference type="RefSeq" id="WP_344060288.1">
    <property type="nucleotide sequence ID" value="NZ_BAAAPN010000001.1"/>
</dbReference>
<proteinExistence type="predicted"/>
<dbReference type="EMBL" id="BAAAPN010000001">
    <property type="protein sequence ID" value="GAA1743218.1"/>
    <property type="molecule type" value="Genomic_DNA"/>
</dbReference>
<dbReference type="NCBIfam" id="TIGR02165">
    <property type="entry name" value="cas5_6_GSU0054"/>
    <property type="match status" value="1"/>
</dbReference>
<name>A0ABN2JY88_9MICO</name>
<evidence type="ECO:0000313" key="3">
    <source>
        <dbReference type="Proteomes" id="UP001501475"/>
    </source>
</evidence>
<protein>
    <recommendedName>
        <fullName evidence="4">Type I-U CRISPR-associated protein Cas5/Cas6</fullName>
    </recommendedName>
</protein>
<dbReference type="InterPro" id="IPR019089">
    <property type="entry name" value="Cas_GSU0054"/>
</dbReference>